<evidence type="ECO:0000256" key="4">
    <source>
        <dbReference type="PROSITE-ProRule" id="PRU01161"/>
    </source>
</evidence>
<feature type="short sequence motif" description="GXSXG" evidence="4">
    <location>
        <begin position="40"/>
        <end position="44"/>
    </location>
</feature>
<dbReference type="GO" id="GO:0016042">
    <property type="term" value="P:lipid catabolic process"/>
    <property type="evidence" value="ECO:0007669"/>
    <property type="project" value="UniProtKB-UniRule"/>
</dbReference>
<evidence type="ECO:0000256" key="2">
    <source>
        <dbReference type="ARBA" id="ARBA00022963"/>
    </source>
</evidence>
<sequence length="268" mass="29180">MMDKLSIGITLSGGGARGAAHIGALRALLEAGIEPTRVVGVSAGALVGAMYAAGVHPDDMMSFALESSIFRFYKLGMPLTGLTSSDYLKERLATVIPENSFGGLRYPFHVGVTNLNTGQLECWDRGPLHDLVAASCGIPFLFRPVVIDGAQYVDGGVIENMPVRPLLSRSDFIIGSNLMPYENLKPAAVKTVVGIVWRCFDLSIMANTLPSAELCDIVLEPSTLNDYHIFNLNRLTDLHDVGYEHTVKRLPYILRSLESKRELLETLS</sequence>
<evidence type="ECO:0000313" key="7">
    <source>
        <dbReference type="Proteomes" id="UP000576209"/>
    </source>
</evidence>
<reference evidence="6 7" key="1">
    <citation type="submission" date="2020-08" db="EMBL/GenBank/DDBJ databases">
        <title>Genomic Encyclopedia of Type Strains, Phase IV (KMG-IV): sequencing the most valuable type-strain genomes for metagenomic binning, comparative biology and taxonomic classification.</title>
        <authorList>
            <person name="Goeker M."/>
        </authorList>
    </citation>
    <scope>NUCLEOTIDE SEQUENCE [LARGE SCALE GENOMIC DNA]</scope>
    <source>
        <strain evidence="6 7">DSM 105137</strain>
    </source>
</reference>
<dbReference type="RefSeq" id="WP_183493893.1">
    <property type="nucleotide sequence ID" value="NZ_JACIFF010000001.1"/>
</dbReference>
<comment type="caution">
    <text evidence="6">The sequence shown here is derived from an EMBL/GenBank/DDBJ whole genome shotgun (WGS) entry which is preliminary data.</text>
</comment>
<name>A0A840E1Q7_9BACT</name>
<dbReference type="EMBL" id="JACIFF010000001">
    <property type="protein sequence ID" value="MBB4077645.1"/>
    <property type="molecule type" value="Genomic_DNA"/>
</dbReference>
<keyword evidence="1 4" id="KW-0378">Hydrolase</keyword>
<dbReference type="AlphaFoldDB" id="A0A840E1Q7"/>
<dbReference type="InterPro" id="IPR050301">
    <property type="entry name" value="NTE"/>
</dbReference>
<feature type="active site" description="Proton acceptor" evidence="4">
    <location>
        <position position="154"/>
    </location>
</feature>
<evidence type="ECO:0000313" key="6">
    <source>
        <dbReference type="EMBL" id="MBB4077645.1"/>
    </source>
</evidence>
<proteinExistence type="predicted"/>
<accession>A0A840E1Q7</accession>
<protein>
    <submittedName>
        <fullName evidence="6">NTE family protein</fullName>
    </submittedName>
</protein>
<keyword evidence="2 4" id="KW-0442">Lipid degradation</keyword>
<dbReference type="CDD" id="cd07205">
    <property type="entry name" value="Pat_PNPLA6_PNPLA7_NTE1_like"/>
    <property type="match status" value="1"/>
</dbReference>
<dbReference type="Gene3D" id="3.40.1090.10">
    <property type="entry name" value="Cytosolic phospholipase A2 catalytic domain"/>
    <property type="match status" value="2"/>
</dbReference>
<keyword evidence="7" id="KW-1185">Reference proteome</keyword>
<feature type="short sequence motif" description="GXGXXG" evidence="4">
    <location>
        <begin position="13"/>
        <end position="18"/>
    </location>
</feature>
<dbReference type="Pfam" id="PF01734">
    <property type="entry name" value="Patatin"/>
    <property type="match status" value="1"/>
</dbReference>
<dbReference type="Proteomes" id="UP000576209">
    <property type="component" value="Unassembled WGS sequence"/>
</dbReference>
<dbReference type="SUPFAM" id="SSF52151">
    <property type="entry name" value="FabD/lysophospholipase-like"/>
    <property type="match status" value="1"/>
</dbReference>
<feature type="active site" description="Nucleophile" evidence="4">
    <location>
        <position position="42"/>
    </location>
</feature>
<dbReference type="GO" id="GO:0016787">
    <property type="term" value="F:hydrolase activity"/>
    <property type="evidence" value="ECO:0007669"/>
    <property type="project" value="UniProtKB-UniRule"/>
</dbReference>
<feature type="short sequence motif" description="DGA/G" evidence="4">
    <location>
        <begin position="154"/>
        <end position="156"/>
    </location>
</feature>
<dbReference type="PANTHER" id="PTHR14226:SF29">
    <property type="entry name" value="NEUROPATHY TARGET ESTERASE SWS"/>
    <property type="match status" value="1"/>
</dbReference>
<dbReference type="PANTHER" id="PTHR14226">
    <property type="entry name" value="NEUROPATHY TARGET ESTERASE/SWISS CHEESE D.MELANOGASTER"/>
    <property type="match status" value="1"/>
</dbReference>
<evidence type="ECO:0000256" key="1">
    <source>
        <dbReference type="ARBA" id="ARBA00022801"/>
    </source>
</evidence>
<dbReference type="PROSITE" id="PS51635">
    <property type="entry name" value="PNPLA"/>
    <property type="match status" value="1"/>
</dbReference>
<feature type="domain" description="PNPLA" evidence="5">
    <location>
        <begin position="9"/>
        <end position="167"/>
    </location>
</feature>
<keyword evidence="3 4" id="KW-0443">Lipid metabolism</keyword>
<dbReference type="InterPro" id="IPR002641">
    <property type="entry name" value="PNPLA_dom"/>
</dbReference>
<evidence type="ECO:0000256" key="3">
    <source>
        <dbReference type="ARBA" id="ARBA00023098"/>
    </source>
</evidence>
<organism evidence="6 7">
    <name type="scientific">Neolewinella aquimaris</name>
    <dbReference type="NCBI Taxonomy" id="1835722"/>
    <lineage>
        <taxon>Bacteria</taxon>
        <taxon>Pseudomonadati</taxon>
        <taxon>Bacteroidota</taxon>
        <taxon>Saprospiria</taxon>
        <taxon>Saprospirales</taxon>
        <taxon>Lewinellaceae</taxon>
        <taxon>Neolewinella</taxon>
    </lineage>
</organism>
<dbReference type="InterPro" id="IPR016035">
    <property type="entry name" value="Acyl_Trfase/lysoPLipase"/>
</dbReference>
<evidence type="ECO:0000259" key="5">
    <source>
        <dbReference type="PROSITE" id="PS51635"/>
    </source>
</evidence>
<gene>
    <name evidence="6" type="ORF">GGR28_000246</name>
</gene>